<feature type="domain" description="Thiamin pyrophosphokinase thiamin-binding" evidence="6">
    <location>
        <begin position="162"/>
        <end position="227"/>
    </location>
</feature>
<dbReference type="GO" id="GO:0006772">
    <property type="term" value="P:thiamine metabolic process"/>
    <property type="evidence" value="ECO:0007669"/>
    <property type="project" value="UniProtKB-UniRule"/>
</dbReference>
<comment type="caution">
    <text evidence="7">The sequence shown here is derived from an EMBL/GenBank/DDBJ whole genome shotgun (WGS) entry which is preliminary data.</text>
</comment>
<dbReference type="Gene3D" id="3.40.50.10240">
    <property type="entry name" value="Thiamin pyrophosphokinase, catalytic domain"/>
    <property type="match status" value="1"/>
</dbReference>
<dbReference type="PANTHER" id="PTHR41299:SF1">
    <property type="entry name" value="THIAMINE PYROPHOSPHOKINASE"/>
    <property type="match status" value="1"/>
</dbReference>
<evidence type="ECO:0000313" key="7">
    <source>
        <dbReference type="EMBL" id="RKL68951.1"/>
    </source>
</evidence>
<keyword evidence="8" id="KW-1185">Reference proteome</keyword>
<dbReference type="PANTHER" id="PTHR41299">
    <property type="entry name" value="THIAMINE PYROPHOSPHOKINASE"/>
    <property type="match status" value="1"/>
</dbReference>
<evidence type="ECO:0000256" key="1">
    <source>
        <dbReference type="ARBA" id="ARBA00022679"/>
    </source>
</evidence>
<reference evidence="7 8" key="1">
    <citation type="submission" date="2017-10" db="EMBL/GenBank/DDBJ databases">
        <title>Bacillus sp. nov., a halophilic bacterium isolated from a Keqin Lake.</title>
        <authorList>
            <person name="Wang H."/>
        </authorList>
    </citation>
    <scope>NUCLEOTIDE SEQUENCE [LARGE SCALE GENOMIC DNA]</scope>
    <source>
        <strain evidence="7 8">KCTC 13187</strain>
    </source>
</reference>
<dbReference type="GO" id="GO:0004788">
    <property type="term" value="F:thiamine diphosphokinase activity"/>
    <property type="evidence" value="ECO:0007669"/>
    <property type="project" value="UniProtKB-UniRule"/>
</dbReference>
<sequence>MRGKKSFRALQFLLEGEFLLTYILYAGGPLNHVPLLEDIKEEYPLAKFVGVDRGVLVLMENGIVPTHAIGDFDSITNEELEWIHKKSVELDVFPKQKDQTDMELALTWVLKRNPEEIILVGATGGRLDHLFINAQLLLKGLKTNIPVSILDRWNKMSLREKGTYKVTKGAYTYVSLIPFTPFVEGLSLTGFKYPLEKQTLMQGSSLCISNEITDVEGVIKFTGGKLFLIQSRD</sequence>
<dbReference type="NCBIfam" id="TIGR01378">
    <property type="entry name" value="thi_PPkinase"/>
    <property type="match status" value="1"/>
</dbReference>
<dbReference type="Proteomes" id="UP000281498">
    <property type="component" value="Unassembled WGS sequence"/>
</dbReference>
<dbReference type="InterPro" id="IPR007373">
    <property type="entry name" value="Thiamin_PyroPKinase_B1-bd"/>
</dbReference>
<keyword evidence="4" id="KW-0067">ATP-binding</keyword>
<dbReference type="GO" id="GO:0016301">
    <property type="term" value="F:kinase activity"/>
    <property type="evidence" value="ECO:0007669"/>
    <property type="project" value="UniProtKB-KW"/>
</dbReference>
<dbReference type="InterPro" id="IPR053149">
    <property type="entry name" value="TPK"/>
</dbReference>
<gene>
    <name evidence="7" type="ORF">CR203_02620</name>
</gene>
<evidence type="ECO:0000259" key="6">
    <source>
        <dbReference type="SMART" id="SM00983"/>
    </source>
</evidence>
<dbReference type="SUPFAM" id="SSF63999">
    <property type="entry name" value="Thiamin pyrophosphokinase, catalytic domain"/>
    <property type="match status" value="1"/>
</dbReference>
<dbReference type="EC" id="2.7.6.2" evidence="5"/>
<dbReference type="GO" id="GO:0005524">
    <property type="term" value="F:ATP binding"/>
    <property type="evidence" value="ECO:0007669"/>
    <property type="project" value="UniProtKB-KW"/>
</dbReference>
<evidence type="ECO:0000256" key="3">
    <source>
        <dbReference type="ARBA" id="ARBA00022777"/>
    </source>
</evidence>
<accession>A0A3A9KEK2</accession>
<organism evidence="7 8">
    <name type="scientific">Salipaludibacillus neizhouensis</name>
    <dbReference type="NCBI Taxonomy" id="885475"/>
    <lineage>
        <taxon>Bacteria</taxon>
        <taxon>Bacillati</taxon>
        <taxon>Bacillota</taxon>
        <taxon>Bacilli</taxon>
        <taxon>Bacillales</taxon>
        <taxon>Bacillaceae</taxon>
    </lineage>
</organism>
<dbReference type="InterPro" id="IPR006282">
    <property type="entry name" value="Thi_PPkinase"/>
</dbReference>
<dbReference type="EMBL" id="PDOE01000001">
    <property type="protein sequence ID" value="RKL68951.1"/>
    <property type="molecule type" value="Genomic_DNA"/>
</dbReference>
<evidence type="ECO:0000256" key="2">
    <source>
        <dbReference type="ARBA" id="ARBA00022741"/>
    </source>
</evidence>
<keyword evidence="3 7" id="KW-0418">Kinase</keyword>
<dbReference type="InterPro" id="IPR007371">
    <property type="entry name" value="TPK_catalytic"/>
</dbReference>
<evidence type="ECO:0000256" key="5">
    <source>
        <dbReference type="NCBIfam" id="TIGR01378"/>
    </source>
</evidence>
<protein>
    <recommendedName>
        <fullName evidence="5">Thiamine diphosphokinase</fullName>
        <ecNumber evidence="5">2.7.6.2</ecNumber>
    </recommendedName>
</protein>
<evidence type="ECO:0000256" key="4">
    <source>
        <dbReference type="ARBA" id="ARBA00022840"/>
    </source>
</evidence>
<dbReference type="GO" id="GO:0009229">
    <property type="term" value="P:thiamine diphosphate biosynthetic process"/>
    <property type="evidence" value="ECO:0007669"/>
    <property type="project" value="InterPro"/>
</dbReference>
<dbReference type="CDD" id="cd07995">
    <property type="entry name" value="TPK"/>
    <property type="match status" value="1"/>
</dbReference>
<keyword evidence="1" id="KW-0808">Transferase</keyword>
<dbReference type="GO" id="GO:0030975">
    <property type="term" value="F:thiamine binding"/>
    <property type="evidence" value="ECO:0007669"/>
    <property type="project" value="InterPro"/>
</dbReference>
<dbReference type="Pfam" id="PF04263">
    <property type="entry name" value="TPK_catalytic"/>
    <property type="match status" value="1"/>
</dbReference>
<keyword evidence="2" id="KW-0547">Nucleotide-binding</keyword>
<proteinExistence type="predicted"/>
<dbReference type="InterPro" id="IPR036759">
    <property type="entry name" value="TPK_catalytic_sf"/>
</dbReference>
<evidence type="ECO:0000313" key="8">
    <source>
        <dbReference type="Proteomes" id="UP000281498"/>
    </source>
</evidence>
<dbReference type="OrthoDB" id="9804377at2"/>
<name>A0A3A9KEK2_9BACI</name>
<dbReference type="SMART" id="SM00983">
    <property type="entry name" value="TPK_B1_binding"/>
    <property type="match status" value="1"/>
</dbReference>
<dbReference type="AlphaFoldDB" id="A0A3A9KEK2"/>
<dbReference type="Pfam" id="PF04265">
    <property type="entry name" value="TPK_B1_binding"/>
    <property type="match status" value="1"/>
</dbReference>
<dbReference type="InterPro" id="IPR036371">
    <property type="entry name" value="TPK_B1-bd_sf"/>
</dbReference>
<dbReference type="SUPFAM" id="SSF63862">
    <property type="entry name" value="Thiamin pyrophosphokinase, substrate-binding domain"/>
    <property type="match status" value="1"/>
</dbReference>